<accession>A0ABV2CR64</accession>
<dbReference type="Proteomes" id="UP001548590">
    <property type="component" value="Unassembled WGS sequence"/>
</dbReference>
<evidence type="ECO:0000313" key="1">
    <source>
        <dbReference type="EMBL" id="MET1490298.1"/>
    </source>
</evidence>
<proteinExistence type="predicted"/>
<dbReference type="EMBL" id="JBEWLZ010000005">
    <property type="protein sequence ID" value="MET1490298.1"/>
    <property type="molecule type" value="Genomic_DNA"/>
</dbReference>
<reference evidence="1 2" key="1">
    <citation type="submission" date="2024-07" db="EMBL/GenBank/DDBJ databases">
        <title>Uliginosibacterium paludis KCTC:42655.</title>
        <authorList>
            <person name="Kim M.K."/>
        </authorList>
    </citation>
    <scope>NUCLEOTIDE SEQUENCE [LARGE SCALE GENOMIC DNA]</scope>
    <source>
        <strain evidence="1 2">KCTC 42655</strain>
    </source>
</reference>
<comment type="caution">
    <text evidence="1">The sequence shown here is derived from an EMBL/GenBank/DDBJ whole genome shotgun (WGS) entry which is preliminary data.</text>
</comment>
<organism evidence="1 2">
    <name type="scientific">Uliginosibacterium paludis</name>
    <dbReference type="NCBI Taxonomy" id="1615952"/>
    <lineage>
        <taxon>Bacteria</taxon>
        <taxon>Pseudomonadati</taxon>
        <taxon>Pseudomonadota</taxon>
        <taxon>Betaproteobacteria</taxon>
        <taxon>Rhodocyclales</taxon>
        <taxon>Zoogloeaceae</taxon>
        <taxon>Uliginosibacterium</taxon>
    </lineage>
</organism>
<keyword evidence="2" id="KW-1185">Reference proteome</keyword>
<gene>
    <name evidence="1" type="ORF">ABVT11_10715</name>
</gene>
<evidence type="ECO:0000313" key="2">
    <source>
        <dbReference type="Proteomes" id="UP001548590"/>
    </source>
</evidence>
<name>A0ABV2CR64_9RHOO</name>
<sequence length="50" mass="5553">MKLLNNLQYRTARDLQSVGVTFAQLCLLYSFSPEEMLDALSLASRGIFGA</sequence>
<dbReference type="RefSeq" id="WP_345928526.1">
    <property type="nucleotide sequence ID" value="NZ_JBDIVF010000006.1"/>
</dbReference>
<protein>
    <submittedName>
        <fullName evidence="1">Uncharacterized protein</fullName>
    </submittedName>
</protein>